<dbReference type="SMART" id="SM00530">
    <property type="entry name" value="HTH_XRE"/>
    <property type="match status" value="1"/>
</dbReference>
<dbReference type="GO" id="GO:0005829">
    <property type="term" value="C:cytosol"/>
    <property type="evidence" value="ECO:0007669"/>
    <property type="project" value="TreeGrafter"/>
</dbReference>
<dbReference type="OrthoDB" id="9814553at2"/>
<evidence type="ECO:0000256" key="1">
    <source>
        <dbReference type="ARBA" id="ARBA00023125"/>
    </source>
</evidence>
<dbReference type="Pfam" id="PF13560">
    <property type="entry name" value="HTH_31"/>
    <property type="match status" value="1"/>
</dbReference>
<organism evidence="3 4">
    <name type="scientific">Gemmata obscuriglobus</name>
    <dbReference type="NCBI Taxonomy" id="114"/>
    <lineage>
        <taxon>Bacteria</taxon>
        <taxon>Pseudomonadati</taxon>
        <taxon>Planctomycetota</taxon>
        <taxon>Planctomycetia</taxon>
        <taxon>Gemmatales</taxon>
        <taxon>Gemmataceae</taxon>
        <taxon>Gemmata</taxon>
    </lineage>
</organism>
<keyword evidence="4" id="KW-1185">Reference proteome</keyword>
<dbReference type="InterPro" id="IPR001387">
    <property type="entry name" value="Cro/C1-type_HTH"/>
</dbReference>
<dbReference type="GO" id="GO:0003677">
    <property type="term" value="F:DNA binding"/>
    <property type="evidence" value="ECO:0007669"/>
    <property type="project" value="UniProtKB-KW"/>
</dbReference>
<dbReference type="EMBL" id="CP025958">
    <property type="protein sequence ID" value="AWM38732.1"/>
    <property type="molecule type" value="Genomic_DNA"/>
</dbReference>
<dbReference type="CDD" id="cd00093">
    <property type="entry name" value="HTH_XRE"/>
    <property type="match status" value="1"/>
</dbReference>
<dbReference type="RefSeq" id="WP_063744648.1">
    <property type="nucleotide sequence ID" value="NZ_CP025958.1"/>
</dbReference>
<dbReference type="PROSITE" id="PS50943">
    <property type="entry name" value="HTH_CROC1"/>
    <property type="match status" value="1"/>
</dbReference>
<dbReference type="KEGG" id="gog:C1280_18205"/>
<dbReference type="PANTHER" id="PTHR46797:SF1">
    <property type="entry name" value="METHYLPHOSPHONATE SYNTHASE"/>
    <property type="match status" value="1"/>
</dbReference>
<dbReference type="AlphaFoldDB" id="A0A2Z3H338"/>
<evidence type="ECO:0000259" key="2">
    <source>
        <dbReference type="PROSITE" id="PS50943"/>
    </source>
</evidence>
<evidence type="ECO:0000313" key="3">
    <source>
        <dbReference type="EMBL" id="AWM38732.1"/>
    </source>
</evidence>
<dbReference type="Proteomes" id="UP000245802">
    <property type="component" value="Chromosome"/>
</dbReference>
<dbReference type="InterPro" id="IPR050807">
    <property type="entry name" value="TransReg_Diox_bact_type"/>
</dbReference>
<gene>
    <name evidence="3" type="ORF">C1280_18205</name>
</gene>
<protein>
    <submittedName>
        <fullName evidence="3">XRE family transcriptional regulator</fullName>
    </submittedName>
</protein>
<feature type="domain" description="HTH cro/C1-type" evidence="2">
    <location>
        <begin position="24"/>
        <end position="78"/>
    </location>
</feature>
<sequence>MWGVQAHYPHFGGVFVQDQFAKRLRELREARNLSQTELASLANLTLRSIENWEQGRNEPKWSAIVQLATALGVSTEEFRVREPDQQA</sequence>
<dbReference type="GO" id="GO:0003700">
    <property type="term" value="F:DNA-binding transcription factor activity"/>
    <property type="evidence" value="ECO:0007669"/>
    <property type="project" value="TreeGrafter"/>
</dbReference>
<name>A0A2Z3H338_9BACT</name>
<dbReference type="SUPFAM" id="SSF47413">
    <property type="entry name" value="lambda repressor-like DNA-binding domains"/>
    <property type="match status" value="1"/>
</dbReference>
<dbReference type="Gene3D" id="1.10.260.40">
    <property type="entry name" value="lambda repressor-like DNA-binding domains"/>
    <property type="match status" value="1"/>
</dbReference>
<evidence type="ECO:0000313" key="4">
    <source>
        <dbReference type="Proteomes" id="UP000245802"/>
    </source>
</evidence>
<proteinExistence type="predicted"/>
<dbReference type="InterPro" id="IPR010982">
    <property type="entry name" value="Lambda_DNA-bd_dom_sf"/>
</dbReference>
<accession>A0A2Z3H338</accession>
<reference evidence="3 4" key="1">
    <citation type="submission" date="2018-01" db="EMBL/GenBank/DDBJ databases">
        <title>G. obscuriglobus.</title>
        <authorList>
            <person name="Franke J."/>
            <person name="Blomberg W."/>
            <person name="Selmecki A."/>
        </authorList>
    </citation>
    <scope>NUCLEOTIDE SEQUENCE [LARGE SCALE GENOMIC DNA]</scope>
    <source>
        <strain evidence="3 4">DSM 5831</strain>
    </source>
</reference>
<dbReference type="PANTHER" id="PTHR46797">
    <property type="entry name" value="HTH-TYPE TRANSCRIPTIONAL REGULATOR"/>
    <property type="match status" value="1"/>
</dbReference>
<keyword evidence="1" id="KW-0238">DNA-binding</keyword>